<reference evidence="3 4" key="1">
    <citation type="submission" date="2019-11" db="EMBL/GenBank/DDBJ databases">
        <title>Draft genome sequence of Blautia luti DSM 14534T, isolated from human stool.</title>
        <authorList>
            <person name="Ortiz R."/>
            <person name="Melis-Arcos F."/>
            <person name="Covarrubias P."/>
            <person name="Cardenas J.P."/>
            <person name="Perez-Donoso J."/>
            <person name="Almonacid D."/>
        </authorList>
    </citation>
    <scope>NUCLEOTIDE SEQUENCE [LARGE SCALE GENOMIC DNA]</scope>
    <source>
        <strain evidence="3 4">DSM 14534</strain>
    </source>
</reference>
<comment type="caution">
    <text evidence="3">The sequence shown here is derived from an EMBL/GenBank/DDBJ whole genome shotgun (WGS) entry which is preliminary data.</text>
</comment>
<keyword evidence="3" id="KW-0808">Transferase</keyword>
<organism evidence="3 4">
    <name type="scientific">Blautia luti DSM 14534 = JCM 17040</name>
    <dbReference type="NCBI Taxonomy" id="649762"/>
    <lineage>
        <taxon>Bacteria</taxon>
        <taxon>Bacillati</taxon>
        <taxon>Bacillota</taxon>
        <taxon>Clostridia</taxon>
        <taxon>Lachnospirales</taxon>
        <taxon>Lachnospiraceae</taxon>
        <taxon>Blautia</taxon>
    </lineage>
</organism>
<dbReference type="GO" id="GO:0015970">
    <property type="term" value="P:guanosine tetraphosphate biosynthetic process"/>
    <property type="evidence" value="ECO:0007669"/>
    <property type="project" value="UniProtKB-UniPathway"/>
</dbReference>
<dbReference type="RefSeq" id="WP_118511548.1">
    <property type="nucleotide sequence ID" value="NZ_WMBC01000010.1"/>
</dbReference>
<feature type="domain" description="RelA/SpoT" evidence="2">
    <location>
        <begin position="88"/>
        <end position="211"/>
    </location>
</feature>
<dbReference type="EMBL" id="WMBC01000010">
    <property type="protein sequence ID" value="MTD61962.1"/>
    <property type="molecule type" value="Genomic_DNA"/>
</dbReference>
<dbReference type="InterPro" id="IPR052366">
    <property type="entry name" value="GTP_Pyrophosphokinase"/>
</dbReference>
<evidence type="ECO:0000313" key="3">
    <source>
        <dbReference type="EMBL" id="MTD61962.1"/>
    </source>
</evidence>
<dbReference type="InterPro" id="IPR007685">
    <property type="entry name" value="RelA_SpoT"/>
</dbReference>
<dbReference type="InterPro" id="IPR043519">
    <property type="entry name" value="NT_sf"/>
</dbReference>
<dbReference type="PANTHER" id="PTHR47837:SF2">
    <property type="entry name" value="GTP PYROPHOSPHOKINASE YWAC"/>
    <property type="match status" value="1"/>
</dbReference>
<dbReference type="SUPFAM" id="SSF81301">
    <property type="entry name" value="Nucleotidyltransferase"/>
    <property type="match status" value="1"/>
</dbReference>
<dbReference type="AlphaFoldDB" id="A0A844GLC2"/>
<evidence type="ECO:0000259" key="2">
    <source>
        <dbReference type="SMART" id="SM00954"/>
    </source>
</evidence>
<dbReference type="CDD" id="cd05399">
    <property type="entry name" value="NT_Rel-Spo_like"/>
    <property type="match status" value="1"/>
</dbReference>
<evidence type="ECO:0000313" key="4">
    <source>
        <dbReference type="Proteomes" id="UP000437824"/>
    </source>
</evidence>
<keyword evidence="3" id="KW-0418">Kinase</keyword>
<gene>
    <name evidence="3" type="ORF">GKZ57_12035</name>
</gene>
<sequence length="272" mass="32256">MKKMRNIEELKDLREQGRNLIERKRDEFVRNSLLSDEFLEMLEKNKKPMDLLMSYYKCAIMEIETKFKVLNQEYSLQYDKNPIESIKTRVKSYDSLLRKIRRKNIPLTLDSIEKNINDIAGVRVICSFPDDIYEIAESFLNQDDITLIEEKDYIKNPKPSGYRSLHLIVQVPIFLQNTKKFVTVEVQLRTIAMDFWASLEHKMRYKKNIAPDQIKFLQDELSDCAKQSAALDERMQNIRNVIIQNSPEEEDEEGIFLPMGLPITRENRRKQL</sequence>
<name>A0A844GLC2_9FIRM</name>
<dbReference type="Pfam" id="PF04607">
    <property type="entry name" value="RelA_SpoT"/>
    <property type="match status" value="1"/>
</dbReference>
<protein>
    <submittedName>
        <fullName evidence="3">GTP pyrophosphokinase family protein</fullName>
    </submittedName>
</protein>
<comment type="pathway">
    <text evidence="1">Purine metabolism; ppGpp biosynthesis; ppGpp from GTP: step 1/2.</text>
</comment>
<dbReference type="Proteomes" id="UP000437824">
    <property type="component" value="Unassembled WGS sequence"/>
</dbReference>
<evidence type="ECO:0000256" key="1">
    <source>
        <dbReference type="ARBA" id="ARBA00004976"/>
    </source>
</evidence>
<dbReference type="GO" id="GO:0016301">
    <property type="term" value="F:kinase activity"/>
    <property type="evidence" value="ECO:0007669"/>
    <property type="project" value="UniProtKB-KW"/>
</dbReference>
<dbReference type="PANTHER" id="PTHR47837">
    <property type="entry name" value="GTP PYROPHOSPHOKINASE YJBM"/>
    <property type="match status" value="1"/>
</dbReference>
<proteinExistence type="predicted"/>
<dbReference type="SMART" id="SM00954">
    <property type="entry name" value="RelA_SpoT"/>
    <property type="match status" value="1"/>
</dbReference>
<dbReference type="UniPathway" id="UPA00908">
    <property type="reaction ID" value="UER00884"/>
</dbReference>
<dbReference type="Gene3D" id="3.30.460.10">
    <property type="entry name" value="Beta Polymerase, domain 2"/>
    <property type="match status" value="1"/>
</dbReference>
<dbReference type="Gene3D" id="1.10.287.860">
    <property type="entry name" value="Nucleotidyltransferase"/>
    <property type="match status" value="1"/>
</dbReference>
<accession>A0A844GLC2</accession>